<feature type="region of interest" description="Disordered" evidence="2">
    <location>
        <begin position="1"/>
        <end position="25"/>
    </location>
</feature>
<dbReference type="EMBL" id="CACVAT010000372">
    <property type="protein sequence ID" value="CAA6822920.1"/>
    <property type="molecule type" value="Genomic_DNA"/>
</dbReference>
<name>A0A6S6U148_9GAMM</name>
<evidence type="ECO:0000256" key="3">
    <source>
        <dbReference type="SAM" id="Phobius"/>
    </source>
</evidence>
<dbReference type="PANTHER" id="PTHR30531">
    <property type="entry name" value="FLAGELLAR BIOSYNTHETIC PROTEIN FLHB"/>
    <property type="match status" value="1"/>
</dbReference>
<comment type="similarity">
    <text evidence="1">Belongs to the type III secretion exporter family.</text>
</comment>
<dbReference type="Gene3D" id="3.40.1690.10">
    <property type="entry name" value="secretion proteins EscU"/>
    <property type="match status" value="1"/>
</dbReference>
<dbReference type="GO" id="GO:0009306">
    <property type="term" value="P:protein secretion"/>
    <property type="evidence" value="ECO:0007669"/>
    <property type="project" value="InterPro"/>
</dbReference>
<dbReference type="GO" id="GO:0005886">
    <property type="term" value="C:plasma membrane"/>
    <property type="evidence" value="ECO:0007669"/>
    <property type="project" value="TreeGrafter"/>
</dbReference>
<dbReference type="PANTHER" id="PTHR30531:SF14">
    <property type="entry name" value="SURFACE PRESENTATION OF ANTIGENS PROTEIN SPAS"/>
    <property type="match status" value="1"/>
</dbReference>
<evidence type="ECO:0000256" key="2">
    <source>
        <dbReference type="SAM" id="MobiDB-lite"/>
    </source>
</evidence>
<keyword evidence="3" id="KW-1133">Transmembrane helix</keyword>
<dbReference type="InterPro" id="IPR029025">
    <property type="entry name" value="T3SS_substrate_exporter_C"/>
</dbReference>
<keyword evidence="4" id="KW-0969">Cilium</keyword>
<dbReference type="PRINTS" id="PR00950">
    <property type="entry name" value="TYPE3IMSPROT"/>
</dbReference>
<feature type="compositionally biased region" description="Basic and acidic residues" evidence="2">
    <location>
        <begin position="1"/>
        <end position="17"/>
    </location>
</feature>
<feature type="transmembrane region" description="Helical" evidence="3">
    <location>
        <begin position="141"/>
        <end position="162"/>
    </location>
</feature>
<keyword evidence="3" id="KW-0812">Transmembrane</keyword>
<dbReference type="Pfam" id="PF01312">
    <property type="entry name" value="Bac_export_2"/>
    <property type="match status" value="1"/>
</dbReference>
<organism evidence="4">
    <name type="scientific">uncultured Thiotrichaceae bacterium</name>
    <dbReference type="NCBI Taxonomy" id="298394"/>
    <lineage>
        <taxon>Bacteria</taxon>
        <taxon>Pseudomonadati</taxon>
        <taxon>Pseudomonadota</taxon>
        <taxon>Gammaproteobacteria</taxon>
        <taxon>Thiotrichales</taxon>
        <taxon>Thiotrichaceae</taxon>
        <taxon>environmental samples</taxon>
    </lineage>
</organism>
<evidence type="ECO:0000256" key="1">
    <source>
        <dbReference type="ARBA" id="ARBA00010690"/>
    </source>
</evidence>
<evidence type="ECO:0000313" key="4">
    <source>
        <dbReference type="EMBL" id="CAA6822920.1"/>
    </source>
</evidence>
<dbReference type="SUPFAM" id="SSF160544">
    <property type="entry name" value="EscU C-terminal domain-like"/>
    <property type="match status" value="1"/>
</dbReference>
<keyword evidence="4" id="KW-0966">Cell projection</keyword>
<reference evidence="4" key="1">
    <citation type="submission" date="2020-01" db="EMBL/GenBank/DDBJ databases">
        <authorList>
            <person name="Meier V. D."/>
            <person name="Meier V D."/>
        </authorList>
    </citation>
    <scope>NUCLEOTIDE SEQUENCE</scope>
    <source>
        <strain evidence="4">HLG_WM_MAG_09</strain>
    </source>
</reference>
<proteinExistence type="inferred from homology"/>
<sequence>MAESSSEKTEKATPKKLRDAKKKGQIANSQDIPPAFIMFVGTVYFWIAGGWLLEKLAELFILIPSLQILPFTQAVGATSDIMVKLVIVGILLPFIAMSAVTGILSNVLQFGFIFTFDPIMPKLSKISVTSGLKKIFSVKQLINTVFSLIKTLFIALALIYVIRSGIKELLHDIKQCDIPCQVEITGDLFLTLMMIVLPLMLVMAILDLAFQKTQFANDQKMTKEEIKREMKDMFGDPHIKGARENIRREMNEQDVRTRLKTARLVIVDIGIAVALHYEQGVTPLPVIVAIGKSAMARKMVEIAQIENVPVITDRGLVEDLIEEGKIDQYIPATTIDRVANAMRKTNG</sequence>
<keyword evidence="3" id="KW-0472">Membrane</keyword>
<keyword evidence="4" id="KW-0282">Flagellum</keyword>
<feature type="transmembrane region" description="Helical" evidence="3">
    <location>
        <begin position="188"/>
        <end position="210"/>
    </location>
</feature>
<gene>
    <name evidence="4" type="ORF">HELGO_WM16568</name>
</gene>
<accession>A0A6S6U148</accession>
<feature type="transmembrane region" description="Helical" evidence="3">
    <location>
        <begin position="32"/>
        <end position="53"/>
    </location>
</feature>
<dbReference type="InterPro" id="IPR006135">
    <property type="entry name" value="T3SS_substrate_exporter"/>
</dbReference>
<dbReference type="AlphaFoldDB" id="A0A6S6U148"/>
<protein>
    <submittedName>
        <fullName evidence="4">Flagellar biosynthesis protein FlhB</fullName>
    </submittedName>
</protein>